<dbReference type="AlphaFoldDB" id="A0A2H9TA59"/>
<dbReference type="GO" id="GO:0003774">
    <property type="term" value="F:cytoskeletal motor activity"/>
    <property type="evidence" value="ECO:0007669"/>
    <property type="project" value="InterPro"/>
</dbReference>
<gene>
    <name evidence="4" type="primary">yscQ</name>
    <name evidence="4" type="ORF">CI610_00989</name>
</gene>
<dbReference type="InterPro" id="IPR001543">
    <property type="entry name" value="FliN-like_C"/>
</dbReference>
<dbReference type="EMBL" id="NSIT01000036">
    <property type="protein sequence ID" value="PJE80008.1"/>
    <property type="molecule type" value="Genomic_DNA"/>
</dbReference>
<accession>A0A2H9TA59</accession>
<dbReference type="PANTHER" id="PTHR30034">
    <property type="entry name" value="FLAGELLAR MOTOR SWITCH PROTEIN FLIM"/>
    <property type="match status" value="1"/>
</dbReference>
<dbReference type="GO" id="GO:0030254">
    <property type="term" value="P:protein secretion by the type III secretion system"/>
    <property type="evidence" value="ECO:0007669"/>
    <property type="project" value="InterPro"/>
</dbReference>
<feature type="domain" description="Flagellar motor switch protein FliN-like C-terminal" evidence="3">
    <location>
        <begin position="274"/>
        <end position="342"/>
    </location>
</feature>
<dbReference type="InterPro" id="IPR001172">
    <property type="entry name" value="FliN_T3SS_HrcQb"/>
</dbReference>
<feature type="compositionally biased region" description="Acidic residues" evidence="2">
    <location>
        <begin position="241"/>
        <end position="262"/>
    </location>
</feature>
<evidence type="ECO:0000259" key="3">
    <source>
        <dbReference type="Pfam" id="PF01052"/>
    </source>
</evidence>
<name>A0A2H9TA59_9ZZZZ</name>
<dbReference type="PANTHER" id="PTHR30034:SF6">
    <property type="entry name" value="YOP PROTEINS TRANSLOCATION PROTEIN Q"/>
    <property type="match status" value="1"/>
</dbReference>
<dbReference type="InterPro" id="IPR036429">
    <property type="entry name" value="SpoA-like_sf"/>
</dbReference>
<dbReference type="InterPro" id="IPR013385">
    <property type="entry name" value="T3SS_SpaO/YscQ/SpaO"/>
</dbReference>
<reference evidence="4" key="1">
    <citation type="journal article" date="2017" name="Appl. Environ. Microbiol.">
        <title>Molecular characterization of an Endozoicomonas-like organism causing infection in king scallop Pecten maximus L.</title>
        <authorList>
            <person name="Cano I."/>
            <person name="van Aerle R."/>
            <person name="Ross S."/>
            <person name="Verner-Jeffreys D.W."/>
            <person name="Paley R.K."/>
            <person name="Rimmer G."/>
            <person name="Ryder D."/>
            <person name="Hooper P."/>
            <person name="Stone D."/>
            <person name="Feist S.W."/>
        </authorList>
    </citation>
    <scope>NUCLEOTIDE SEQUENCE</scope>
</reference>
<sequence>MAVSSVQFHHMSPFQAQLGRVLASRQKHYSCQLAERDCQVQLGALLTSQKPAIALALVLDVMGEQILLGLDRFLLEQLLPGKLTVKTAQNLPKDLFMAAIASTMTPVLEQLGHGLDAAIVLNDMGNPTDITPEIMIQCRFDQGVGTGFVASSQAVSKLVEQLPVAEASVVKEGIPWWVGLLAGRSRLSLSLFKTLEIGDVIFLQETAQANELMVRVSGSLLFIATVENNKITIAQRATPMDEQELPEVPDEFDEEENMEEPPAEPKAFPGEMGVSDLSVELLFEVGQHKMTIGELQALQPGYVFDLNRPVDHPVRILANGKVIGSCELVNIDNRIGARITDIKRK</sequence>
<comment type="caution">
    <text evidence="4">The sequence shown here is derived from an EMBL/GenBank/DDBJ whole genome shotgun (WGS) entry which is preliminary data.</text>
</comment>
<evidence type="ECO:0000256" key="1">
    <source>
        <dbReference type="ARBA" id="ARBA00009226"/>
    </source>
</evidence>
<dbReference type="SUPFAM" id="SSF101801">
    <property type="entry name" value="Surface presentation of antigens (SPOA)"/>
    <property type="match status" value="1"/>
</dbReference>
<organism evidence="4">
    <name type="scientific">invertebrate metagenome</name>
    <dbReference type="NCBI Taxonomy" id="1711999"/>
    <lineage>
        <taxon>unclassified sequences</taxon>
        <taxon>metagenomes</taxon>
        <taxon>organismal metagenomes</taxon>
    </lineage>
</organism>
<dbReference type="GO" id="GO:0009425">
    <property type="term" value="C:bacterial-type flagellum basal body"/>
    <property type="evidence" value="ECO:0007669"/>
    <property type="project" value="InterPro"/>
</dbReference>
<dbReference type="PRINTS" id="PR00956">
    <property type="entry name" value="FLGMOTORFLIN"/>
</dbReference>
<dbReference type="GO" id="GO:0071978">
    <property type="term" value="P:bacterial-type flagellum-dependent swarming motility"/>
    <property type="evidence" value="ECO:0007669"/>
    <property type="project" value="TreeGrafter"/>
</dbReference>
<protein>
    <submittedName>
        <fullName evidence="4">Yop proteins translocation protein Q</fullName>
    </submittedName>
</protein>
<dbReference type="Pfam" id="PF01052">
    <property type="entry name" value="FliMN_C"/>
    <property type="match status" value="1"/>
</dbReference>
<comment type="similarity">
    <text evidence="1">Belongs to the FliN/MopA/SpaO family.</text>
</comment>
<evidence type="ECO:0000256" key="2">
    <source>
        <dbReference type="SAM" id="MobiDB-lite"/>
    </source>
</evidence>
<feature type="region of interest" description="Disordered" evidence="2">
    <location>
        <begin position="240"/>
        <end position="270"/>
    </location>
</feature>
<evidence type="ECO:0000313" key="4">
    <source>
        <dbReference type="EMBL" id="PJE80008.1"/>
    </source>
</evidence>
<dbReference type="Gene3D" id="2.30.330.10">
    <property type="entry name" value="SpoA-like"/>
    <property type="match status" value="1"/>
</dbReference>
<dbReference type="GO" id="GO:0050918">
    <property type="term" value="P:positive chemotaxis"/>
    <property type="evidence" value="ECO:0007669"/>
    <property type="project" value="TreeGrafter"/>
</dbReference>
<proteinExistence type="inferred from homology"/>
<dbReference type="NCBIfam" id="TIGR02551">
    <property type="entry name" value="SpaO_YscQ"/>
    <property type="match status" value="1"/>
</dbReference>